<dbReference type="SMART" id="SM00316">
    <property type="entry name" value="S1"/>
    <property type="match status" value="2"/>
</dbReference>
<feature type="region of interest" description="Disordered" evidence="1">
    <location>
        <begin position="157"/>
        <end position="225"/>
    </location>
</feature>
<dbReference type="EMBL" id="CP144697">
    <property type="protein sequence ID" value="WVZ14591.1"/>
    <property type="molecule type" value="Genomic_DNA"/>
</dbReference>
<dbReference type="AlphaFoldDB" id="A0AAQ3NQT5"/>
<feature type="non-terminal residue" evidence="3">
    <location>
        <position position="1"/>
    </location>
</feature>
<dbReference type="PANTHER" id="PTHR11252:SF16">
    <property type="entry name" value="POLYRIBONUCLEOTIDE NUCLEOTIDYLTRANSFERASE 2, MITOCHONDRIAL"/>
    <property type="match status" value="1"/>
</dbReference>
<evidence type="ECO:0000313" key="3">
    <source>
        <dbReference type="EMBL" id="WVZ14591.1"/>
    </source>
</evidence>
<feature type="region of interest" description="Disordered" evidence="1">
    <location>
        <begin position="97"/>
        <end position="145"/>
    </location>
</feature>
<dbReference type="GO" id="GO:0000958">
    <property type="term" value="P:mitochondrial mRNA catabolic process"/>
    <property type="evidence" value="ECO:0007669"/>
    <property type="project" value="TreeGrafter"/>
</dbReference>
<dbReference type="InterPro" id="IPR012340">
    <property type="entry name" value="NA-bd_OB-fold"/>
</dbReference>
<accession>A0AAQ3NQT5</accession>
<dbReference type="GO" id="GO:0000965">
    <property type="term" value="P:mitochondrial RNA 3'-end processing"/>
    <property type="evidence" value="ECO:0007669"/>
    <property type="project" value="TreeGrafter"/>
</dbReference>
<name>A0AAQ3NQT5_VIGMU</name>
<dbReference type="InterPro" id="IPR012162">
    <property type="entry name" value="PNPase"/>
</dbReference>
<dbReference type="PROSITE" id="PS50126">
    <property type="entry name" value="S1"/>
    <property type="match status" value="2"/>
</dbReference>
<evidence type="ECO:0000313" key="4">
    <source>
        <dbReference type="Proteomes" id="UP001374535"/>
    </source>
</evidence>
<dbReference type="GO" id="GO:0005739">
    <property type="term" value="C:mitochondrion"/>
    <property type="evidence" value="ECO:0007669"/>
    <property type="project" value="TreeGrafter"/>
</dbReference>
<dbReference type="Proteomes" id="UP001374535">
    <property type="component" value="Chromosome 4"/>
</dbReference>
<proteinExistence type="predicted"/>
<dbReference type="FunFam" id="2.40.50.140:FF:000189">
    <property type="entry name" value="Polyribonucleotide nucleotidyltransferase, putative"/>
    <property type="match status" value="1"/>
</dbReference>
<keyword evidence="4" id="KW-1185">Reference proteome</keyword>
<evidence type="ECO:0000256" key="1">
    <source>
        <dbReference type="SAM" id="MobiDB-lite"/>
    </source>
</evidence>
<protein>
    <recommendedName>
        <fullName evidence="2">S1 motif domain-containing protein</fullName>
    </recommendedName>
</protein>
<dbReference type="GO" id="GO:0009570">
    <property type="term" value="C:chloroplast stroma"/>
    <property type="evidence" value="ECO:0007669"/>
    <property type="project" value="TreeGrafter"/>
</dbReference>
<dbReference type="GO" id="GO:0004654">
    <property type="term" value="F:polyribonucleotide nucleotidyltransferase activity"/>
    <property type="evidence" value="ECO:0007669"/>
    <property type="project" value="InterPro"/>
</dbReference>
<dbReference type="PANTHER" id="PTHR11252">
    <property type="entry name" value="POLYRIBONUCLEOTIDE NUCLEOTIDYLTRANSFERASE"/>
    <property type="match status" value="1"/>
</dbReference>
<gene>
    <name evidence="3" type="ORF">V8G54_012157</name>
</gene>
<dbReference type="SUPFAM" id="SSF50249">
    <property type="entry name" value="Nucleic acid-binding proteins"/>
    <property type="match status" value="2"/>
</dbReference>
<dbReference type="GO" id="GO:0003723">
    <property type="term" value="F:RNA binding"/>
    <property type="evidence" value="ECO:0007669"/>
    <property type="project" value="InterPro"/>
</dbReference>
<feature type="compositionally biased region" description="Polar residues" evidence="1">
    <location>
        <begin position="99"/>
        <end position="131"/>
    </location>
</feature>
<dbReference type="Gene3D" id="2.40.50.140">
    <property type="entry name" value="Nucleic acid-binding proteins"/>
    <property type="match status" value="2"/>
</dbReference>
<dbReference type="InterPro" id="IPR003029">
    <property type="entry name" value="S1_domain"/>
</dbReference>
<feature type="domain" description="S1 motif" evidence="2">
    <location>
        <begin position="234"/>
        <end position="295"/>
    </location>
</feature>
<dbReference type="GO" id="GO:0005829">
    <property type="term" value="C:cytosol"/>
    <property type="evidence" value="ECO:0007669"/>
    <property type="project" value="TreeGrafter"/>
</dbReference>
<evidence type="ECO:0000259" key="2">
    <source>
        <dbReference type="PROSITE" id="PS50126"/>
    </source>
</evidence>
<dbReference type="GO" id="GO:0000175">
    <property type="term" value="F:3'-5'-RNA exonuclease activity"/>
    <property type="evidence" value="ECO:0007669"/>
    <property type="project" value="TreeGrafter"/>
</dbReference>
<dbReference type="Pfam" id="PF00575">
    <property type="entry name" value="S1"/>
    <property type="match status" value="1"/>
</dbReference>
<reference evidence="3 4" key="1">
    <citation type="journal article" date="2023" name="Life. Sci Alliance">
        <title>Evolutionary insights into 3D genome organization and epigenetic landscape of Vigna mungo.</title>
        <authorList>
            <person name="Junaid A."/>
            <person name="Singh B."/>
            <person name="Bhatia S."/>
        </authorList>
    </citation>
    <scope>NUCLEOTIDE SEQUENCE [LARGE SCALE GENOMIC DNA]</scope>
    <source>
        <strain evidence="3">Urdbean</strain>
    </source>
</reference>
<organism evidence="3 4">
    <name type="scientific">Vigna mungo</name>
    <name type="common">Black gram</name>
    <name type="synonym">Phaseolus mungo</name>
    <dbReference type="NCBI Taxonomy" id="3915"/>
    <lineage>
        <taxon>Eukaryota</taxon>
        <taxon>Viridiplantae</taxon>
        <taxon>Streptophyta</taxon>
        <taxon>Embryophyta</taxon>
        <taxon>Tracheophyta</taxon>
        <taxon>Spermatophyta</taxon>
        <taxon>Magnoliopsida</taxon>
        <taxon>eudicotyledons</taxon>
        <taxon>Gunneridae</taxon>
        <taxon>Pentapetalae</taxon>
        <taxon>rosids</taxon>
        <taxon>fabids</taxon>
        <taxon>Fabales</taxon>
        <taxon>Fabaceae</taxon>
        <taxon>Papilionoideae</taxon>
        <taxon>50 kb inversion clade</taxon>
        <taxon>NPAAA clade</taxon>
        <taxon>indigoferoid/millettioid clade</taxon>
        <taxon>Phaseoleae</taxon>
        <taxon>Vigna</taxon>
    </lineage>
</organism>
<feature type="domain" description="S1 motif" evidence="2">
    <location>
        <begin position="19"/>
        <end position="87"/>
    </location>
</feature>
<sequence>FNPLVCQIDFIVGREIEVGGIYTGIVSNIKEYGAFVEFNGGHQGLLHISELSYEPVSRVSEVVSVGQKLSLMCIGQDVYGNIKLSLKATFPRPGILETNDVTEGSVTSAKETDGNASRVQEQQNSASQSSLGDPESGEAKSPASQVPVIVIRSAAECDEEEKSSKVPRVDNGVQLDRKSKSRSQNAIHSAPKSKSRKSQDVIDSSTSHSGPLPYTNAKKTKDKASVTAKDLEVGTIVTAKVYQIRAQGFVLDLGGGVRGVYRFEENNSRDFKIGDEMRVVCSSFSKKGIPVLSLADDK</sequence>